<name>A0A8S9ZFK7_9BILA</name>
<reference evidence="1" key="1">
    <citation type="journal article" date="2020" name="Ecol. Evol.">
        <title>Genome structure and content of the rice root-knot nematode (Meloidogyne graminicola).</title>
        <authorList>
            <person name="Phan N.T."/>
            <person name="Danchin E.G.J."/>
            <person name="Klopp C."/>
            <person name="Perfus-Barbeoch L."/>
            <person name="Kozlowski D.K."/>
            <person name="Koutsovoulos G.D."/>
            <person name="Lopez-Roques C."/>
            <person name="Bouchez O."/>
            <person name="Zahm M."/>
            <person name="Besnard G."/>
            <person name="Bellafiore S."/>
        </authorList>
    </citation>
    <scope>NUCLEOTIDE SEQUENCE</scope>
    <source>
        <strain evidence="1">VN-18</strain>
    </source>
</reference>
<accession>A0A8S9ZFK7</accession>
<comment type="caution">
    <text evidence="1">The sequence shown here is derived from an EMBL/GenBank/DDBJ whole genome shotgun (WGS) entry which is preliminary data.</text>
</comment>
<evidence type="ECO:0000313" key="1">
    <source>
        <dbReference type="EMBL" id="KAF7632057.1"/>
    </source>
</evidence>
<dbReference type="Proteomes" id="UP000605970">
    <property type="component" value="Unassembled WGS sequence"/>
</dbReference>
<sequence>MSEGSSNSSSNLAENLIQNEYPTYDELQKEFMKEVVMNAFLKVKIEELESKNGYLETEMATLNEDLKKSNEINIGLNKKINDLNITIDKLSNMVVFIRITNKWKSNDYDYNRMTCCEKRCVHFYKLDGCCINGNGYVQIINESNMLKYNCCLKWKGKLFVCKNMF</sequence>
<keyword evidence="2" id="KW-1185">Reference proteome</keyword>
<proteinExistence type="predicted"/>
<dbReference type="AlphaFoldDB" id="A0A8S9ZFK7"/>
<dbReference type="OrthoDB" id="5906212at2759"/>
<protein>
    <submittedName>
        <fullName evidence="1">Uncharacterized protein</fullName>
    </submittedName>
</protein>
<gene>
    <name evidence="1" type="ORF">Mgra_00008506</name>
</gene>
<organism evidence="1 2">
    <name type="scientific">Meloidogyne graminicola</name>
    <dbReference type="NCBI Taxonomy" id="189291"/>
    <lineage>
        <taxon>Eukaryota</taxon>
        <taxon>Metazoa</taxon>
        <taxon>Ecdysozoa</taxon>
        <taxon>Nematoda</taxon>
        <taxon>Chromadorea</taxon>
        <taxon>Rhabditida</taxon>
        <taxon>Tylenchina</taxon>
        <taxon>Tylenchomorpha</taxon>
        <taxon>Tylenchoidea</taxon>
        <taxon>Meloidogynidae</taxon>
        <taxon>Meloidogyninae</taxon>
        <taxon>Meloidogyne</taxon>
    </lineage>
</organism>
<dbReference type="EMBL" id="JABEBT010000113">
    <property type="protein sequence ID" value="KAF7632057.1"/>
    <property type="molecule type" value="Genomic_DNA"/>
</dbReference>
<evidence type="ECO:0000313" key="2">
    <source>
        <dbReference type="Proteomes" id="UP000605970"/>
    </source>
</evidence>